<name>A0A2T0SNX8_9PSEU</name>
<sequence length="74" mass="7997">MPGAFLKLIKIKSYQVNLTNVSKDGTWLTIKVGCKGVLGGPTKEYQTGFGVDRPTFGRGVTQHVCVDAPLGCIW</sequence>
<gene>
    <name evidence="1" type="ORF">CLV43_1144</name>
</gene>
<comment type="caution">
    <text evidence="1">The sequence shown here is derived from an EMBL/GenBank/DDBJ whole genome shotgun (WGS) entry which is preliminary data.</text>
</comment>
<organism evidence="1 2">
    <name type="scientific">Umezawaea tangerina</name>
    <dbReference type="NCBI Taxonomy" id="84725"/>
    <lineage>
        <taxon>Bacteria</taxon>
        <taxon>Bacillati</taxon>
        <taxon>Actinomycetota</taxon>
        <taxon>Actinomycetes</taxon>
        <taxon>Pseudonocardiales</taxon>
        <taxon>Pseudonocardiaceae</taxon>
        <taxon>Umezawaea</taxon>
    </lineage>
</organism>
<keyword evidence="2" id="KW-1185">Reference proteome</keyword>
<proteinExistence type="predicted"/>
<dbReference type="EMBL" id="PVTF01000014">
    <property type="protein sequence ID" value="PRY35086.1"/>
    <property type="molecule type" value="Genomic_DNA"/>
</dbReference>
<reference evidence="1 2" key="1">
    <citation type="submission" date="2018-03" db="EMBL/GenBank/DDBJ databases">
        <title>Genomic Encyclopedia of Archaeal and Bacterial Type Strains, Phase II (KMG-II): from individual species to whole genera.</title>
        <authorList>
            <person name="Goeker M."/>
        </authorList>
    </citation>
    <scope>NUCLEOTIDE SEQUENCE [LARGE SCALE GENOMIC DNA]</scope>
    <source>
        <strain evidence="1 2">DSM 44720</strain>
    </source>
</reference>
<evidence type="ECO:0000313" key="2">
    <source>
        <dbReference type="Proteomes" id="UP000239494"/>
    </source>
</evidence>
<dbReference type="Proteomes" id="UP000239494">
    <property type="component" value="Unassembled WGS sequence"/>
</dbReference>
<dbReference type="AlphaFoldDB" id="A0A2T0SNX8"/>
<evidence type="ECO:0000313" key="1">
    <source>
        <dbReference type="EMBL" id="PRY35086.1"/>
    </source>
</evidence>
<protein>
    <submittedName>
        <fullName evidence="1">Uncharacterized protein</fullName>
    </submittedName>
</protein>
<accession>A0A2T0SNX8</accession>